<gene>
    <name evidence="2" type="ORF">JCGZ_22881</name>
</gene>
<dbReference type="Gene3D" id="1.20.1280.50">
    <property type="match status" value="1"/>
</dbReference>
<reference evidence="2 3" key="1">
    <citation type="journal article" date="2014" name="PLoS ONE">
        <title>Global Analysis of Gene Expression Profiles in Physic Nut (Jatropha curcas L.) Seedlings Exposed to Salt Stress.</title>
        <authorList>
            <person name="Zhang L."/>
            <person name="Zhang C."/>
            <person name="Wu P."/>
            <person name="Chen Y."/>
            <person name="Li M."/>
            <person name="Jiang H."/>
            <person name="Wu G."/>
        </authorList>
    </citation>
    <scope>NUCLEOTIDE SEQUENCE [LARGE SCALE GENOMIC DNA]</scope>
    <source>
        <strain evidence="3">cv. GZQX0401</strain>
        <tissue evidence="2">Young leaves</tissue>
    </source>
</reference>
<dbReference type="STRING" id="180498.A0A067JPF8"/>
<dbReference type="Pfam" id="PF08268">
    <property type="entry name" value="FBA_3"/>
    <property type="match status" value="1"/>
</dbReference>
<dbReference type="InterPro" id="IPR017451">
    <property type="entry name" value="F-box-assoc_interact_dom"/>
</dbReference>
<feature type="domain" description="F-box" evidence="1">
    <location>
        <begin position="10"/>
        <end position="56"/>
    </location>
</feature>
<keyword evidence="3" id="KW-1185">Reference proteome</keyword>
<dbReference type="PANTHER" id="PTHR31672:SF2">
    <property type="entry name" value="F-BOX DOMAIN-CONTAINING PROTEIN"/>
    <property type="match status" value="1"/>
</dbReference>
<dbReference type="InterPro" id="IPR050796">
    <property type="entry name" value="SCF_F-box_component"/>
</dbReference>
<evidence type="ECO:0000313" key="3">
    <source>
        <dbReference type="Proteomes" id="UP000027138"/>
    </source>
</evidence>
<dbReference type="Pfam" id="PF00646">
    <property type="entry name" value="F-box"/>
    <property type="match status" value="1"/>
</dbReference>
<organism evidence="2 3">
    <name type="scientific">Jatropha curcas</name>
    <name type="common">Barbados nut</name>
    <dbReference type="NCBI Taxonomy" id="180498"/>
    <lineage>
        <taxon>Eukaryota</taxon>
        <taxon>Viridiplantae</taxon>
        <taxon>Streptophyta</taxon>
        <taxon>Embryophyta</taxon>
        <taxon>Tracheophyta</taxon>
        <taxon>Spermatophyta</taxon>
        <taxon>Magnoliopsida</taxon>
        <taxon>eudicotyledons</taxon>
        <taxon>Gunneridae</taxon>
        <taxon>Pentapetalae</taxon>
        <taxon>rosids</taxon>
        <taxon>fabids</taxon>
        <taxon>Malpighiales</taxon>
        <taxon>Euphorbiaceae</taxon>
        <taxon>Crotonoideae</taxon>
        <taxon>Jatropheae</taxon>
        <taxon>Jatropha</taxon>
    </lineage>
</organism>
<accession>A0A067JPF8</accession>
<dbReference type="InterPro" id="IPR013187">
    <property type="entry name" value="F-box-assoc_dom_typ3"/>
</dbReference>
<dbReference type="InterPro" id="IPR036047">
    <property type="entry name" value="F-box-like_dom_sf"/>
</dbReference>
<dbReference type="InterPro" id="IPR001810">
    <property type="entry name" value="F-box_dom"/>
</dbReference>
<dbReference type="SUPFAM" id="SSF81383">
    <property type="entry name" value="F-box domain"/>
    <property type="match status" value="1"/>
</dbReference>
<dbReference type="CDD" id="cd22157">
    <property type="entry name" value="F-box_AtFBW1-like"/>
    <property type="match status" value="1"/>
</dbReference>
<dbReference type="NCBIfam" id="TIGR01640">
    <property type="entry name" value="F_box_assoc_1"/>
    <property type="match status" value="1"/>
</dbReference>
<dbReference type="PROSITE" id="PS50181">
    <property type="entry name" value="FBOX"/>
    <property type="match status" value="1"/>
</dbReference>
<evidence type="ECO:0000259" key="1">
    <source>
        <dbReference type="PROSITE" id="PS50181"/>
    </source>
</evidence>
<evidence type="ECO:0000313" key="2">
    <source>
        <dbReference type="EMBL" id="KDP25851.1"/>
    </source>
</evidence>
<dbReference type="PANTHER" id="PTHR31672">
    <property type="entry name" value="BNACNNG10540D PROTEIN"/>
    <property type="match status" value="1"/>
</dbReference>
<dbReference type="AlphaFoldDB" id="A0A067JPF8"/>
<name>A0A067JPF8_JATCU</name>
<dbReference type="OrthoDB" id="1894463at2759"/>
<dbReference type="Proteomes" id="UP000027138">
    <property type="component" value="Unassembled WGS sequence"/>
</dbReference>
<dbReference type="EMBL" id="KK914970">
    <property type="protein sequence ID" value="KDP25851.1"/>
    <property type="molecule type" value="Genomic_DNA"/>
</dbReference>
<protein>
    <recommendedName>
        <fullName evidence="1">F-box domain-containing protein</fullName>
    </recommendedName>
</protein>
<proteinExistence type="predicted"/>
<dbReference type="SMART" id="SM00256">
    <property type="entry name" value="FBOX"/>
    <property type="match status" value="1"/>
</dbReference>
<dbReference type="KEGG" id="jcu:105645381"/>
<sequence length="401" mass="46435">MSGGKRRRINANFEDLPNEIVYDILSRLPISSLVQFKCVCKSWRTLTQDPNLVSHYLSSTIKKDPCLVLHCDFPIRNQLYFIDFAADQEKDKVKRLNAPFSPVMPEFDVVGSCNSLLCLADSLYHDSVYIYNPFSRNYLELPKSLNYLDQEVVFGFGFDPKSYQYKIVKIIYYRNGHGGGGHPRARRLVYTQSEVQILTLGDREWRSLGKIAYQLVRPAEALVGGRLHWVSRIIRYNPVRRIISFDLADEKFEEVQKPEWGRLGERSYNLVVLKGCLSAGVYCYDERIEIWVMKEYNVKESWVEEYSIGSYMPKGLKQNLGRPFLKIWKNLWKGRVVSVLGVLKNGEVLLEYKSRILVSYDPNLGKFKDLSLQGIPQLFQTIVHVGSFNWIDSPIDRSIDT</sequence>